<name>A0A7S4LKE4_9EUGL</name>
<gene>
    <name evidence="1" type="ORF">EGYM00163_LOCUS46676</name>
</gene>
<accession>A0A7S4LKE4</accession>
<protein>
    <submittedName>
        <fullName evidence="1">Uncharacterized protein</fullName>
    </submittedName>
</protein>
<reference evidence="1" key="1">
    <citation type="submission" date="2021-01" db="EMBL/GenBank/DDBJ databases">
        <authorList>
            <person name="Corre E."/>
            <person name="Pelletier E."/>
            <person name="Niang G."/>
            <person name="Scheremetjew M."/>
            <person name="Finn R."/>
            <person name="Kale V."/>
            <person name="Holt S."/>
            <person name="Cochrane G."/>
            <person name="Meng A."/>
            <person name="Brown T."/>
            <person name="Cohen L."/>
        </authorList>
    </citation>
    <scope>NUCLEOTIDE SEQUENCE</scope>
    <source>
        <strain evidence="1">CCMP1594</strain>
    </source>
</reference>
<proteinExistence type="predicted"/>
<evidence type="ECO:0000313" key="1">
    <source>
        <dbReference type="EMBL" id="CAE0835327.1"/>
    </source>
</evidence>
<sequence length="170" mass="18400">MDQAPAHCGRPLITRCRCGLEADSSGHAAAFHNPSSSQHGLLKRRADGGHALPEHSFESTGLCCLRTDEVSPVVVQGVAYGSTERTHERPFNPLTDVWGLERMGSCRAPQALRRAATFHNSYSPDFLCRLPLSPMPLPSYNSGQAAAIPCTTTSALLYSARGPCHVLQRF</sequence>
<organism evidence="1">
    <name type="scientific">Eutreptiella gymnastica</name>
    <dbReference type="NCBI Taxonomy" id="73025"/>
    <lineage>
        <taxon>Eukaryota</taxon>
        <taxon>Discoba</taxon>
        <taxon>Euglenozoa</taxon>
        <taxon>Euglenida</taxon>
        <taxon>Spirocuta</taxon>
        <taxon>Euglenophyceae</taxon>
        <taxon>Eutreptiales</taxon>
        <taxon>Eutreptiaceae</taxon>
        <taxon>Eutreptiella</taxon>
    </lineage>
</organism>
<dbReference type="EMBL" id="HBJA01135708">
    <property type="protein sequence ID" value="CAE0835327.1"/>
    <property type="molecule type" value="Transcribed_RNA"/>
</dbReference>
<dbReference type="AlphaFoldDB" id="A0A7S4LKE4"/>